<evidence type="ECO:0000313" key="1">
    <source>
        <dbReference type="EMBL" id="CAG8718910.1"/>
    </source>
</evidence>
<gene>
    <name evidence="1" type="ORF">FMOSSE_LOCUS14846</name>
</gene>
<comment type="caution">
    <text evidence="1">The sequence shown here is derived from an EMBL/GenBank/DDBJ whole genome shotgun (WGS) entry which is preliminary data.</text>
</comment>
<feature type="non-terminal residue" evidence="1">
    <location>
        <position position="1"/>
    </location>
</feature>
<keyword evidence="2" id="KW-1185">Reference proteome</keyword>
<evidence type="ECO:0000313" key="2">
    <source>
        <dbReference type="Proteomes" id="UP000789375"/>
    </source>
</evidence>
<dbReference type="Proteomes" id="UP000789375">
    <property type="component" value="Unassembled WGS sequence"/>
</dbReference>
<name>A0A9N9I3J4_FUNMO</name>
<reference evidence="1" key="1">
    <citation type="submission" date="2021-06" db="EMBL/GenBank/DDBJ databases">
        <authorList>
            <person name="Kallberg Y."/>
            <person name="Tangrot J."/>
            <person name="Rosling A."/>
        </authorList>
    </citation>
    <scope>NUCLEOTIDE SEQUENCE</scope>
    <source>
        <strain evidence="1">87-6 pot B 2015</strain>
    </source>
</reference>
<protein>
    <submittedName>
        <fullName evidence="1">12563_t:CDS:1</fullName>
    </submittedName>
</protein>
<sequence length="156" mass="18039">KEYEALLEYDSAEDFSDTDSISDEIADIEKDTNLFVGKSFQSWDHVAKFMKRYAAAKGHRIRIGGGRKIDKMTNEKGKGCLEVTKFNDIHIGHECHPSAMNATVQYRIIREKFKTRIYRPDLYNAIDKFRREATPGEEDTGLLLKRLHDKKIGDLR</sequence>
<dbReference type="EMBL" id="CAJVPP010012807">
    <property type="protein sequence ID" value="CAG8718910.1"/>
    <property type="molecule type" value="Genomic_DNA"/>
</dbReference>
<organism evidence="1 2">
    <name type="scientific">Funneliformis mosseae</name>
    <name type="common">Endomycorrhizal fungus</name>
    <name type="synonym">Glomus mosseae</name>
    <dbReference type="NCBI Taxonomy" id="27381"/>
    <lineage>
        <taxon>Eukaryota</taxon>
        <taxon>Fungi</taxon>
        <taxon>Fungi incertae sedis</taxon>
        <taxon>Mucoromycota</taxon>
        <taxon>Glomeromycotina</taxon>
        <taxon>Glomeromycetes</taxon>
        <taxon>Glomerales</taxon>
        <taxon>Glomeraceae</taxon>
        <taxon>Funneliformis</taxon>
    </lineage>
</organism>
<dbReference type="AlphaFoldDB" id="A0A9N9I3J4"/>
<proteinExistence type="predicted"/>
<accession>A0A9N9I3J4</accession>